<dbReference type="Proteomes" id="UP000190683">
    <property type="component" value="Unassembled WGS sequence"/>
</dbReference>
<dbReference type="STRING" id="573983.B0681_00160"/>
<evidence type="ECO:0000256" key="4">
    <source>
        <dbReference type="ARBA" id="ARBA00022452"/>
    </source>
</evidence>
<protein>
    <recommendedName>
        <fullName evidence="10">Transporter</fullName>
    </recommendedName>
</protein>
<keyword evidence="5" id="KW-0812">Transmembrane</keyword>
<keyword evidence="3" id="KW-0813">Transport</keyword>
<evidence type="ECO:0000256" key="1">
    <source>
        <dbReference type="ARBA" id="ARBA00004442"/>
    </source>
</evidence>
<evidence type="ECO:0000256" key="3">
    <source>
        <dbReference type="ARBA" id="ARBA00022448"/>
    </source>
</evidence>
<dbReference type="EMBL" id="MUYV01000001">
    <property type="protein sequence ID" value="OOS26347.1"/>
    <property type="molecule type" value="Genomic_DNA"/>
</dbReference>
<dbReference type="Gene3D" id="1.20.1600.10">
    <property type="entry name" value="Outer membrane efflux proteins (OEP)"/>
    <property type="match status" value="1"/>
</dbReference>
<evidence type="ECO:0000256" key="7">
    <source>
        <dbReference type="ARBA" id="ARBA00023237"/>
    </source>
</evidence>
<keyword evidence="9" id="KW-1185">Reference proteome</keyword>
<dbReference type="SUPFAM" id="SSF56954">
    <property type="entry name" value="Outer membrane efflux proteins (OEP)"/>
    <property type="match status" value="1"/>
</dbReference>
<accession>A0A1T0CVJ7</accession>
<evidence type="ECO:0000313" key="9">
    <source>
        <dbReference type="Proteomes" id="UP000190683"/>
    </source>
</evidence>
<dbReference type="GO" id="GO:0015288">
    <property type="term" value="F:porin activity"/>
    <property type="evidence" value="ECO:0007669"/>
    <property type="project" value="TreeGrafter"/>
</dbReference>
<proteinExistence type="inferred from homology"/>
<evidence type="ECO:0008006" key="10">
    <source>
        <dbReference type="Google" id="ProtNLM"/>
    </source>
</evidence>
<gene>
    <name evidence="8" type="ORF">B0681_00160</name>
</gene>
<evidence type="ECO:0000256" key="5">
    <source>
        <dbReference type="ARBA" id="ARBA00022692"/>
    </source>
</evidence>
<dbReference type="Pfam" id="PF02321">
    <property type="entry name" value="OEP"/>
    <property type="match status" value="1"/>
</dbReference>
<evidence type="ECO:0000256" key="2">
    <source>
        <dbReference type="ARBA" id="ARBA00007613"/>
    </source>
</evidence>
<sequence>MQIKFSTDNGPMMQHLIRLAGAVICLYTSTVLASTYSFEQAQSKLLTSSKRLQSSALLSQASQLQADAVQGLHRPNVSLNVRALSYHQTADVSTQPLINTLNQQISGSIDEHIQQLNAQGLDPALSELMSSSAQSLLSRANDRLPNELHLDAKDTTVKPSIAVTLPIYTGGAISSLQQIAQLNAKRHLLSEQEQQQLEKLNLIGKYFGTQLSQSLQSTTGYQFQAMQLHVDHAHQLEQAGFISRGQRMQFEVARNHADRLHQSAALTHQQNIFEIRTLLQDPTISQLTTPLFINTNEQPNYDALLEKLTSNSPITQKLSTDVRIAQNQVTLQEASKKPKVFALGEVALDDQDWFVGIAANYTLYSGMDRRSQIKASRLQADAANLVALQTTQDMTSSLHRAYLDIQNTQNTHRLLTDNLIAALENLRIQRLSFQEGFGTVAEVVDAETRVHQIQSDIATNAYHYIMALATVLHHTGELDRFGEYLYRADTTMIVTE</sequence>
<evidence type="ECO:0000256" key="6">
    <source>
        <dbReference type="ARBA" id="ARBA00023136"/>
    </source>
</evidence>
<dbReference type="AlphaFoldDB" id="A0A1T0CVJ7"/>
<dbReference type="InterPro" id="IPR051906">
    <property type="entry name" value="TolC-like"/>
</dbReference>
<keyword evidence="4" id="KW-1134">Transmembrane beta strand</keyword>
<comment type="caution">
    <text evidence="8">The sequence shown here is derived from an EMBL/GenBank/DDBJ whole genome shotgun (WGS) entry which is preliminary data.</text>
</comment>
<name>A0A1T0CVJ7_9GAMM</name>
<dbReference type="InterPro" id="IPR003423">
    <property type="entry name" value="OMP_efflux"/>
</dbReference>
<comment type="similarity">
    <text evidence="2">Belongs to the outer membrane factor (OMF) (TC 1.B.17) family.</text>
</comment>
<comment type="subcellular location">
    <subcellularLocation>
        <location evidence="1">Cell outer membrane</location>
    </subcellularLocation>
</comment>
<organism evidence="8 9">
    <name type="scientific">Moraxella porci DSM 25326</name>
    <dbReference type="NCBI Taxonomy" id="573983"/>
    <lineage>
        <taxon>Bacteria</taxon>
        <taxon>Pseudomonadati</taxon>
        <taxon>Pseudomonadota</taxon>
        <taxon>Gammaproteobacteria</taxon>
        <taxon>Moraxellales</taxon>
        <taxon>Moraxellaceae</taxon>
        <taxon>Moraxella</taxon>
    </lineage>
</organism>
<dbReference type="PANTHER" id="PTHR30026">
    <property type="entry name" value="OUTER MEMBRANE PROTEIN TOLC"/>
    <property type="match status" value="1"/>
</dbReference>
<keyword evidence="6" id="KW-0472">Membrane</keyword>
<dbReference type="GO" id="GO:0015562">
    <property type="term" value="F:efflux transmembrane transporter activity"/>
    <property type="evidence" value="ECO:0007669"/>
    <property type="project" value="InterPro"/>
</dbReference>
<dbReference type="PANTHER" id="PTHR30026:SF5">
    <property type="entry name" value="ABC-TYPE EFFLUX SYSTEM SECRETIN COMPONENT"/>
    <property type="match status" value="1"/>
</dbReference>
<reference evidence="8 9" key="1">
    <citation type="submission" date="2017-02" db="EMBL/GenBank/DDBJ databases">
        <title>Draft genome sequence of Moraxella porci CCUG 54912T type strain.</title>
        <authorList>
            <person name="Salva-Serra F."/>
            <person name="Engstrom-Jakobsson H."/>
            <person name="Thorell K."/>
            <person name="Jaen-Luchoro D."/>
            <person name="Gonzales-Siles L."/>
            <person name="Karlsson R."/>
            <person name="Yazdan S."/>
            <person name="Boulund F."/>
            <person name="Johnning A."/>
            <person name="Engstrand L."/>
            <person name="Kristiansson E."/>
            <person name="Moore E."/>
        </authorList>
    </citation>
    <scope>NUCLEOTIDE SEQUENCE [LARGE SCALE GENOMIC DNA]</scope>
    <source>
        <strain evidence="8 9">CCUG 54912</strain>
    </source>
</reference>
<evidence type="ECO:0000313" key="8">
    <source>
        <dbReference type="EMBL" id="OOS26347.1"/>
    </source>
</evidence>
<dbReference type="GO" id="GO:1990281">
    <property type="term" value="C:efflux pump complex"/>
    <property type="evidence" value="ECO:0007669"/>
    <property type="project" value="TreeGrafter"/>
</dbReference>
<keyword evidence="7" id="KW-0998">Cell outer membrane</keyword>
<dbReference type="GO" id="GO:0009279">
    <property type="term" value="C:cell outer membrane"/>
    <property type="evidence" value="ECO:0007669"/>
    <property type="project" value="UniProtKB-SubCell"/>
</dbReference>